<evidence type="ECO:0000313" key="1">
    <source>
        <dbReference type="EMBL" id="KGQ70416.1"/>
    </source>
</evidence>
<dbReference type="RefSeq" id="WP_034614924.1">
    <property type="nucleotide sequence ID" value="NZ_JSUM01000010.1"/>
</dbReference>
<gene>
    <name evidence="1" type="ORF">OA57_06095</name>
</gene>
<dbReference type="OrthoDB" id="195194at2"/>
<reference evidence="1 2" key="1">
    <citation type="submission" date="2014-11" db="EMBL/GenBank/DDBJ databases">
        <title>Draft genome sequence of Chelonobacter oris 1662T, associated with respiratory disease in Hermann's Tortoises.</title>
        <authorList>
            <person name="Kudirkiene E."/>
            <person name="Hansen M.J."/>
            <person name="Bojesen A.M."/>
        </authorList>
    </citation>
    <scope>NUCLEOTIDE SEQUENCE [LARGE SCALE GENOMIC DNA]</scope>
    <source>
        <strain evidence="1 2">1662</strain>
    </source>
</reference>
<comment type="caution">
    <text evidence="1">The sequence shown here is derived from an EMBL/GenBank/DDBJ whole genome shotgun (WGS) entry which is preliminary data.</text>
</comment>
<dbReference type="EMBL" id="JSUM01000010">
    <property type="protein sequence ID" value="KGQ70416.1"/>
    <property type="molecule type" value="Genomic_DNA"/>
</dbReference>
<dbReference type="Pfam" id="PF10052">
    <property type="entry name" value="DUF2288"/>
    <property type="match status" value="1"/>
</dbReference>
<sequence length="100" mass="11563">MQTDKTTNLNQQTAKIHWHELQPHFARGKVLYIDPDLDLLEVAQAMVQDNSRYIAALIAQKRLYAVTETQARQFYQDNQLMWAVVLAPWVLAQPVAETLQ</sequence>
<dbReference type="AlphaFoldDB" id="A0A0A3AM51"/>
<proteinExistence type="predicted"/>
<dbReference type="InterPro" id="IPR018741">
    <property type="entry name" value="DUF2288"/>
</dbReference>
<organism evidence="1 2">
    <name type="scientific">Chelonobacter oris</name>
    <dbReference type="NCBI Taxonomy" id="505317"/>
    <lineage>
        <taxon>Bacteria</taxon>
        <taxon>Pseudomonadati</taxon>
        <taxon>Pseudomonadota</taxon>
        <taxon>Gammaproteobacteria</taxon>
        <taxon>Pasteurellales</taxon>
        <taxon>Pasteurellaceae</taxon>
        <taxon>Chelonobacter</taxon>
    </lineage>
</organism>
<name>A0A0A3AM51_9PAST</name>
<evidence type="ECO:0000313" key="2">
    <source>
        <dbReference type="Proteomes" id="UP000030380"/>
    </source>
</evidence>
<keyword evidence="2" id="KW-1185">Reference proteome</keyword>
<dbReference type="STRING" id="505317.OA57_06095"/>
<accession>A0A0A3AM51</accession>
<protein>
    <recommendedName>
        <fullName evidence="3">DUF2288 domain-containing protein</fullName>
    </recommendedName>
</protein>
<dbReference type="Proteomes" id="UP000030380">
    <property type="component" value="Unassembled WGS sequence"/>
</dbReference>
<evidence type="ECO:0008006" key="3">
    <source>
        <dbReference type="Google" id="ProtNLM"/>
    </source>
</evidence>